<gene>
    <name evidence="2" type="ORF">PSON_ATCC_30995.1.T1040187</name>
</gene>
<dbReference type="Proteomes" id="UP000692954">
    <property type="component" value="Unassembled WGS sequence"/>
</dbReference>
<sequence>MKEESQIFQVKKQIYYFTFICFVPYSFLGYFMTMSSAAEPSWLKINQTKFQYTIDFNWLNVAFLIGYLVACAIQMKGNLRLIITKCEIMFIIALILQWLLPFREGTLIIRVFIGALINLNIKYSNIYFKTMMRPIELYINTRFPNQLNVKNLGQYLCQYQYVAFGIGWAIQGLMAQGYPKNQMLNKLKNYDDQVLWNLLISFPIIFLAIRQINLHRYFNYDDLQTCTSIQAQKFLIQMFKESNIEEVIAMYQEKQLIVDNISIHFDDQKTFKIIQIMMYSSSTMMLVFFLNRLNIENNGIIYQNMPFYQFIFGLAMILANYIPCKLFYKVPQLQLYKLSLFMSVIVNVALMTSIQIQSHYFILISCILTIFSNGLGLFTFASSYNYFVVDFMPIQLCQGLSLTILVGLEFFIRDQVFALSLMITTILGIFIWKKEQEEENDK</sequence>
<feature type="transmembrane region" description="Helical" evidence="1">
    <location>
        <begin position="335"/>
        <end position="354"/>
    </location>
</feature>
<name>A0A8S1QG10_9CILI</name>
<dbReference type="EMBL" id="CAJJDN010000104">
    <property type="protein sequence ID" value="CAD8113981.1"/>
    <property type="molecule type" value="Genomic_DNA"/>
</dbReference>
<keyword evidence="1" id="KW-0812">Transmembrane</keyword>
<feature type="transmembrane region" description="Helical" evidence="1">
    <location>
        <begin position="52"/>
        <end position="70"/>
    </location>
</feature>
<keyword evidence="1" id="KW-1133">Transmembrane helix</keyword>
<feature type="transmembrane region" description="Helical" evidence="1">
    <location>
        <begin position="82"/>
        <end position="100"/>
    </location>
</feature>
<evidence type="ECO:0000313" key="2">
    <source>
        <dbReference type="EMBL" id="CAD8113981.1"/>
    </source>
</evidence>
<reference evidence="2" key="1">
    <citation type="submission" date="2021-01" db="EMBL/GenBank/DDBJ databases">
        <authorList>
            <consortium name="Genoscope - CEA"/>
            <person name="William W."/>
        </authorList>
    </citation>
    <scope>NUCLEOTIDE SEQUENCE</scope>
</reference>
<feature type="transmembrane region" description="Helical" evidence="1">
    <location>
        <begin position="106"/>
        <end position="123"/>
    </location>
</feature>
<comment type="caution">
    <text evidence="2">The sequence shown here is derived from an EMBL/GenBank/DDBJ whole genome shotgun (WGS) entry which is preliminary data.</text>
</comment>
<feature type="transmembrane region" description="Helical" evidence="1">
    <location>
        <begin position="360"/>
        <end position="380"/>
    </location>
</feature>
<feature type="transmembrane region" description="Helical" evidence="1">
    <location>
        <begin position="416"/>
        <end position="432"/>
    </location>
</feature>
<evidence type="ECO:0000256" key="1">
    <source>
        <dbReference type="SAM" id="Phobius"/>
    </source>
</evidence>
<accession>A0A8S1QG10</accession>
<organism evidence="2 3">
    <name type="scientific">Paramecium sonneborni</name>
    <dbReference type="NCBI Taxonomy" id="65129"/>
    <lineage>
        <taxon>Eukaryota</taxon>
        <taxon>Sar</taxon>
        <taxon>Alveolata</taxon>
        <taxon>Ciliophora</taxon>
        <taxon>Intramacronucleata</taxon>
        <taxon>Oligohymenophorea</taxon>
        <taxon>Peniculida</taxon>
        <taxon>Parameciidae</taxon>
        <taxon>Paramecium</taxon>
    </lineage>
</organism>
<feature type="transmembrane region" description="Helical" evidence="1">
    <location>
        <begin position="14"/>
        <end position="32"/>
    </location>
</feature>
<evidence type="ECO:0000313" key="3">
    <source>
        <dbReference type="Proteomes" id="UP000692954"/>
    </source>
</evidence>
<keyword evidence="3" id="KW-1185">Reference proteome</keyword>
<feature type="transmembrane region" description="Helical" evidence="1">
    <location>
        <begin position="276"/>
        <end position="295"/>
    </location>
</feature>
<proteinExistence type="predicted"/>
<dbReference type="AlphaFoldDB" id="A0A8S1QG10"/>
<feature type="transmembrane region" description="Helical" evidence="1">
    <location>
        <begin position="194"/>
        <end position="212"/>
    </location>
</feature>
<keyword evidence="1" id="KW-0472">Membrane</keyword>
<protein>
    <submittedName>
        <fullName evidence="2">Uncharacterized protein</fullName>
    </submittedName>
</protein>
<feature type="transmembrane region" description="Helical" evidence="1">
    <location>
        <begin position="307"/>
        <end position="328"/>
    </location>
</feature>